<organism evidence="5 6">
    <name type="scientific">Monoraphidium neglectum</name>
    <dbReference type="NCBI Taxonomy" id="145388"/>
    <lineage>
        <taxon>Eukaryota</taxon>
        <taxon>Viridiplantae</taxon>
        <taxon>Chlorophyta</taxon>
        <taxon>core chlorophytes</taxon>
        <taxon>Chlorophyceae</taxon>
        <taxon>CS clade</taxon>
        <taxon>Sphaeropleales</taxon>
        <taxon>Selenastraceae</taxon>
        <taxon>Monoraphidium</taxon>
    </lineage>
</organism>
<dbReference type="GO" id="GO:0016018">
    <property type="term" value="F:cyclosporin A binding"/>
    <property type="evidence" value="ECO:0007669"/>
    <property type="project" value="TreeGrafter"/>
</dbReference>
<dbReference type="Gene3D" id="2.40.100.10">
    <property type="entry name" value="Cyclophilin-like"/>
    <property type="match status" value="1"/>
</dbReference>
<feature type="domain" description="PPIase cyclophilin-type" evidence="3">
    <location>
        <begin position="148"/>
        <end position="200"/>
    </location>
</feature>
<dbReference type="InterPro" id="IPR007052">
    <property type="entry name" value="CS_dom"/>
</dbReference>
<dbReference type="GO" id="GO:0006457">
    <property type="term" value="P:protein folding"/>
    <property type="evidence" value="ECO:0007669"/>
    <property type="project" value="TreeGrafter"/>
</dbReference>
<dbReference type="Gene3D" id="2.60.40.790">
    <property type="match status" value="1"/>
</dbReference>
<dbReference type="InterPro" id="IPR029000">
    <property type="entry name" value="Cyclophilin-like_dom_sf"/>
</dbReference>
<keyword evidence="2" id="KW-0413">Isomerase</keyword>
<dbReference type="Proteomes" id="UP000054498">
    <property type="component" value="Unassembled WGS sequence"/>
</dbReference>
<feature type="domain" description="CS" evidence="4">
    <location>
        <begin position="34"/>
        <end position="128"/>
    </location>
</feature>
<dbReference type="InterPro" id="IPR002130">
    <property type="entry name" value="Cyclophilin-type_PPIase_dom"/>
</dbReference>
<evidence type="ECO:0000259" key="4">
    <source>
        <dbReference type="PROSITE" id="PS51203"/>
    </source>
</evidence>
<comment type="function">
    <text evidence="2">PPIases accelerate the folding of proteins. It catalyzes the cis-trans isomerization of proline imidic peptide bonds in oligopeptides.</text>
</comment>
<evidence type="ECO:0000313" key="6">
    <source>
        <dbReference type="Proteomes" id="UP000054498"/>
    </source>
</evidence>
<dbReference type="RefSeq" id="XP_013898550.1">
    <property type="nucleotide sequence ID" value="XM_014043096.1"/>
</dbReference>
<evidence type="ECO:0000259" key="3">
    <source>
        <dbReference type="PROSITE" id="PS50072"/>
    </source>
</evidence>
<keyword evidence="6" id="KW-1185">Reference proteome</keyword>
<dbReference type="EC" id="5.2.1.8" evidence="2"/>
<dbReference type="EMBL" id="KK101821">
    <property type="protein sequence ID" value="KIY99530.1"/>
    <property type="molecule type" value="Genomic_DNA"/>
</dbReference>
<dbReference type="PRINTS" id="PR00153">
    <property type="entry name" value="CSAPPISMRASE"/>
</dbReference>
<dbReference type="GeneID" id="25741309"/>
<dbReference type="InterPro" id="IPR008978">
    <property type="entry name" value="HSP20-like_chaperone"/>
</dbReference>
<dbReference type="PROSITE" id="PS51203">
    <property type="entry name" value="CS"/>
    <property type="match status" value="1"/>
</dbReference>
<dbReference type="PROSITE" id="PS50072">
    <property type="entry name" value="CSA_PPIASE_2"/>
    <property type="match status" value="1"/>
</dbReference>
<accession>A0A0D2MZI0</accession>
<dbReference type="Pfam" id="PF04969">
    <property type="entry name" value="CS"/>
    <property type="match status" value="1"/>
</dbReference>
<comment type="similarity">
    <text evidence="1 2">Belongs to the cyclophilin-type PPIase family.</text>
</comment>
<dbReference type="PANTHER" id="PTHR11071:SF449">
    <property type="entry name" value="PEPTIDYL-PROLYL CIS-TRANS ISOMERASE CYP21-1"/>
    <property type="match status" value="1"/>
</dbReference>
<dbReference type="GO" id="GO:0005737">
    <property type="term" value="C:cytoplasm"/>
    <property type="evidence" value="ECO:0007669"/>
    <property type="project" value="TreeGrafter"/>
</dbReference>
<protein>
    <recommendedName>
        <fullName evidence="2">Peptidyl-prolyl cis-trans isomerase</fullName>
        <shortName evidence="2">PPIase</shortName>
        <ecNumber evidence="2">5.2.1.8</ecNumber>
    </recommendedName>
</protein>
<reference evidence="5 6" key="1">
    <citation type="journal article" date="2013" name="BMC Genomics">
        <title>Reconstruction of the lipid metabolism for the microalga Monoraphidium neglectum from its genome sequence reveals characteristics suitable for biofuel production.</title>
        <authorList>
            <person name="Bogen C."/>
            <person name="Al-Dilaimi A."/>
            <person name="Albersmeier A."/>
            <person name="Wichmann J."/>
            <person name="Grundmann M."/>
            <person name="Rupp O."/>
            <person name="Lauersen K.J."/>
            <person name="Blifernez-Klassen O."/>
            <person name="Kalinowski J."/>
            <person name="Goesmann A."/>
            <person name="Mussgnug J.H."/>
            <person name="Kruse O."/>
        </authorList>
    </citation>
    <scope>NUCLEOTIDE SEQUENCE [LARGE SCALE GENOMIC DNA]</scope>
    <source>
        <strain evidence="5 6">SAG 48.87</strain>
    </source>
</reference>
<keyword evidence="2" id="KW-0697">Rotamase</keyword>
<evidence type="ECO:0000313" key="5">
    <source>
        <dbReference type="EMBL" id="KIY99530.1"/>
    </source>
</evidence>
<dbReference type="KEGG" id="mng:MNEG_8433"/>
<dbReference type="GO" id="GO:0003755">
    <property type="term" value="F:peptidyl-prolyl cis-trans isomerase activity"/>
    <property type="evidence" value="ECO:0007669"/>
    <property type="project" value="UniProtKB-UniRule"/>
</dbReference>
<dbReference type="STRING" id="145388.A0A0D2MZI0"/>
<gene>
    <name evidence="5" type="ORF">MNEG_8433</name>
</gene>
<dbReference type="AlphaFoldDB" id="A0A0D2MZI0"/>
<dbReference type="CDD" id="cd06467">
    <property type="entry name" value="p23_NUDC_like"/>
    <property type="match status" value="1"/>
</dbReference>
<dbReference type="SUPFAM" id="SSF49764">
    <property type="entry name" value="HSP20-like chaperones"/>
    <property type="match status" value="1"/>
</dbReference>
<evidence type="ECO:0000256" key="1">
    <source>
        <dbReference type="ARBA" id="ARBA00007365"/>
    </source>
</evidence>
<comment type="catalytic activity">
    <reaction evidence="2">
        <text>[protein]-peptidylproline (omega=180) = [protein]-peptidylproline (omega=0)</text>
        <dbReference type="Rhea" id="RHEA:16237"/>
        <dbReference type="Rhea" id="RHEA-COMP:10747"/>
        <dbReference type="Rhea" id="RHEA-COMP:10748"/>
        <dbReference type="ChEBI" id="CHEBI:83833"/>
        <dbReference type="ChEBI" id="CHEBI:83834"/>
        <dbReference type="EC" id="5.2.1.8"/>
    </reaction>
</comment>
<dbReference type="PANTHER" id="PTHR11071">
    <property type="entry name" value="PEPTIDYL-PROLYL CIS-TRANS ISOMERASE"/>
    <property type="match status" value="1"/>
</dbReference>
<evidence type="ECO:0000256" key="2">
    <source>
        <dbReference type="RuleBase" id="RU363019"/>
    </source>
</evidence>
<dbReference type="OrthoDB" id="539790at2759"/>
<name>A0A0D2MZI0_9CHLO</name>
<dbReference type="SUPFAM" id="SSF50891">
    <property type="entry name" value="Cyclophilin-like"/>
    <property type="match status" value="1"/>
</dbReference>
<sequence>MIRLLARPVIHRLQIARPQSRRLSVKPSALLKTAPGCSASWTQNTEEVILRVPVDPAVRGKDVQFEAHPKRLALKVKGEDLISGSLADAGEIDVDGTFWTLEAEGDQKVVVVTLGKKISGHESFQYLFEQDRPDTSVTHRCYLDIQSDKRAGRIVLGLHGNLAPRTVENFRALCGGQLGAGQVAERLHYRGSPFHRIIPG</sequence>
<proteinExistence type="inferred from homology"/>
<dbReference type="Pfam" id="PF00160">
    <property type="entry name" value="Pro_isomerase"/>
    <property type="match status" value="1"/>
</dbReference>